<evidence type="ECO:0000313" key="5">
    <source>
        <dbReference type="Proteomes" id="UP000194236"/>
    </source>
</evidence>
<evidence type="ECO:0000256" key="3">
    <source>
        <dbReference type="SAM" id="MobiDB-lite"/>
    </source>
</evidence>
<dbReference type="GO" id="GO:0016607">
    <property type="term" value="C:nuclear speck"/>
    <property type="evidence" value="ECO:0007669"/>
    <property type="project" value="TreeGrafter"/>
</dbReference>
<sequence>MNSEQRYGPPVTCDQCKQRCAFRRKDKTDPNRRLDIDNRKPICWLCTMSYKRALAKAKNKQSIQNSNIKREHSSRSKYKQEHGGSSSNGSSSNNNWEHGGSSSNKKQCVDYVKSFIKTSNGTFLPAPATTVSISSSSSNNSGTSLSVNSNIVPVSSTTTTTSSSSSMLMDTNNDIMSVSDNVVAVTQLREKILSLDRQLKNKNQELLKKDVK</sequence>
<evidence type="ECO:0000256" key="1">
    <source>
        <dbReference type="ARBA" id="ARBA00009097"/>
    </source>
</evidence>
<dbReference type="AlphaFoldDB" id="A0A1Y3BSH4"/>
<name>A0A1Y3BSH4_EURMA</name>
<accession>A0A1Y3BSH4</accession>
<evidence type="ECO:0000313" key="4">
    <source>
        <dbReference type="EMBL" id="OTF82974.1"/>
    </source>
</evidence>
<keyword evidence="2" id="KW-0175">Coiled coil</keyword>
<dbReference type="PANTHER" id="PTHR46176">
    <property type="entry name" value="LD21662P"/>
    <property type="match status" value="1"/>
</dbReference>
<feature type="compositionally biased region" description="Low complexity" evidence="3">
    <location>
        <begin position="83"/>
        <end position="103"/>
    </location>
</feature>
<dbReference type="Proteomes" id="UP000194236">
    <property type="component" value="Unassembled WGS sequence"/>
</dbReference>
<gene>
    <name evidence="4" type="ORF">BLA29_009109</name>
</gene>
<keyword evidence="5" id="KW-1185">Reference proteome</keyword>
<evidence type="ECO:0000256" key="2">
    <source>
        <dbReference type="ARBA" id="ARBA00023054"/>
    </source>
</evidence>
<feature type="non-terminal residue" evidence="4">
    <location>
        <position position="212"/>
    </location>
</feature>
<protein>
    <submittedName>
        <fullName evidence="4">FAM76B-like protein</fullName>
    </submittedName>
</protein>
<dbReference type="InterPro" id="IPR032017">
    <property type="entry name" value="FAM76"/>
</dbReference>
<feature type="region of interest" description="Disordered" evidence="3">
    <location>
        <begin position="57"/>
        <end position="103"/>
    </location>
</feature>
<comment type="caution">
    <text evidence="4">The sequence shown here is derived from an EMBL/GenBank/DDBJ whole genome shotgun (WGS) entry which is preliminary data.</text>
</comment>
<feature type="compositionally biased region" description="Basic and acidic residues" evidence="3">
    <location>
        <begin position="68"/>
        <end position="82"/>
    </location>
</feature>
<organism evidence="4 5">
    <name type="scientific">Euroglyphus maynei</name>
    <name type="common">Mayne's house dust mite</name>
    <dbReference type="NCBI Taxonomy" id="6958"/>
    <lineage>
        <taxon>Eukaryota</taxon>
        <taxon>Metazoa</taxon>
        <taxon>Ecdysozoa</taxon>
        <taxon>Arthropoda</taxon>
        <taxon>Chelicerata</taxon>
        <taxon>Arachnida</taxon>
        <taxon>Acari</taxon>
        <taxon>Acariformes</taxon>
        <taxon>Sarcoptiformes</taxon>
        <taxon>Astigmata</taxon>
        <taxon>Psoroptidia</taxon>
        <taxon>Analgoidea</taxon>
        <taxon>Pyroglyphidae</taxon>
        <taxon>Pyroglyphinae</taxon>
        <taxon>Euroglyphus</taxon>
    </lineage>
</organism>
<dbReference type="OrthoDB" id="6503376at2759"/>
<comment type="similarity">
    <text evidence="1">Belongs to the FAM76 family.</text>
</comment>
<reference evidence="4 5" key="1">
    <citation type="submission" date="2017-03" db="EMBL/GenBank/DDBJ databases">
        <title>Genome Survey of Euroglyphus maynei.</title>
        <authorList>
            <person name="Arlian L.G."/>
            <person name="Morgan M.S."/>
            <person name="Rider S.D."/>
        </authorList>
    </citation>
    <scope>NUCLEOTIDE SEQUENCE [LARGE SCALE GENOMIC DNA]</scope>
    <source>
        <strain evidence="4">Arlian Lab</strain>
        <tissue evidence="4">Whole body</tissue>
    </source>
</reference>
<dbReference type="Pfam" id="PF16046">
    <property type="entry name" value="FAM76"/>
    <property type="match status" value="1"/>
</dbReference>
<dbReference type="PANTHER" id="PTHR46176:SF1">
    <property type="entry name" value="LD21662P"/>
    <property type="match status" value="1"/>
</dbReference>
<proteinExistence type="inferred from homology"/>
<dbReference type="EMBL" id="MUJZ01005856">
    <property type="protein sequence ID" value="OTF82974.1"/>
    <property type="molecule type" value="Genomic_DNA"/>
</dbReference>